<reference evidence="6 7" key="1">
    <citation type="submission" date="2020-10" db="EMBL/GenBank/DDBJ databases">
        <title>Complete genome sequence of Cupriavidus basilensis CCUG 49340T.</title>
        <authorList>
            <person name="Salva-Serra F."/>
            <person name="Donoso R.A."/>
            <person name="Cho K.H."/>
            <person name="Yoo J.A."/>
            <person name="Lee K."/>
            <person name="Yoon S.-H."/>
            <person name="Perez-Pantoja D."/>
            <person name="Moore E.R.B."/>
        </authorList>
    </citation>
    <scope>NUCLEOTIDE SEQUENCE [LARGE SCALE GENOMIC DNA]</scope>
    <source>
        <strain evidence="7">CCUG 49340</strain>
    </source>
</reference>
<organism evidence="6 7">
    <name type="scientific">Cupriavidus basilensis</name>
    <dbReference type="NCBI Taxonomy" id="68895"/>
    <lineage>
        <taxon>Bacteria</taxon>
        <taxon>Pseudomonadati</taxon>
        <taxon>Pseudomonadota</taxon>
        <taxon>Betaproteobacteria</taxon>
        <taxon>Burkholderiales</taxon>
        <taxon>Burkholderiaceae</taxon>
        <taxon>Cupriavidus</taxon>
    </lineage>
</organism>
<dbReference type="Gene3D" id="1.10.10.60">
    <property type="entry name" value="Homeodomain-like"/>
    <property type="match status" value="1"/>
</dbReference>
<dbReference type="EMBL" id="CP062804">
    <property type="protein sequence ID" value="QOT78872.1"/>
    <property type="molecule type" value="Genomic_DNA"/>
</dbReference>
<dbReference type="Gene3D" id="1.10.357.10">
    <property type="entry name" value="Tetracycline Repressor, domain 2"/>
    <property type="match status" value="1"/>
</dbReference>
<evidence type="ECO:0000313" key="6">
    <source>
        <dbReference type="EMBL" id="QOT78872.1"/>
    </source>
</evidence>
<dbReference type="GeneID" id="98405038"/>
<evidence type="ECO:0000256" key="1">
    <source>
        <dbReference type="ARBA" id="ARBA00023015"/>
    </source>
</evidence>
<dbReference type="AlphaFoldDB" id="A0A643FXD6"/>
<dbReference type="InterPro" id="IPR036271">
    <property type="entry name" value="Tet_transcr_reg_TetR-rel_C_sf"/>
</dbReference>
<dbReference type="PANTHER" id="PTHR47506">
    <property type="entry name" value="TRANSCRIPTIONAL REGULATORY PROTEIN"/>
    <property type="match status" value="1"/>
</dbReference>
<evidence type="ECO:0000256" key="4">
    <source>
        <dbReference type="PROSITE-ProRule" id="PRU00335"/>
    </source>
</evidence>
<feature type="domain" description="HTH tetR-type" evidence="5">
    <location>
        <begin position="9"/>
        <end position="69"/>
    </location>
</feature>
<evidence type="ECO:0000313" key="7">
    <source>
        <dbReference type="Proteomes" id="UP000397656"/>
    </source>
</evidence>
<dbReference type="InterPro" id="IPR001647">
    <property type="entry name" value="HTH_TetR"/>
</dbReference>
<evidence type="ECO:0000259" key="5">
    <source>
        <dbReference type="PROSITE" id="PS50977"/>
    </source>
</evidence>
<dbReference type="RefSeq" id="WP_150985584.1">
    <property type="nucleotide sequence ID" value="NZ_CP062804.1"/>
</dbReference>
<keyword evidence="3" id="KW-0804">Transcription</keyword>
<dbReference type="SUPFAM" id="SSF48498">
    <property type="entry name" value="Tetracyclin repressor-like, C-terminal domain"/>
    <property type="match status" value="1"/>
</dbReference>
<dbReference type="Proteomes" id="UP000397656">
    <property type="component" value="Chromosome 2"/>
</dbReference>
<accession>A0A643FXD6</accession>
<gene>
    <name evidence="6" type="ORF">F7R26_029220</name>
</gene>
<dbReference type="InterPro" id="IPR009057">
    <property type="entry name" value="Homeodomain-like_sf"/>
</dbReference>
<feature type="DNA-binding region" description="H-T-H motif" evidence="4">
    <location>
        <begin position="32"/>
        <end position="51"/>
    </location>
</feature>
<protein>
    <submittedName>
        <fullName evidence="6">TetR/AcrR family transcriptional regulator</fullName>
    </submittedName>
</protein>
<dbReference type="Pfam" id="PF00440">
    <property type="entry name" value="TetR_N"/>
    <property type="match status" value="1"/>
</dbReference>
<proteinExistence type="predicted"/>
<dbReference type="PANTHER" id="PTHR47506:SF7">
    <property type="entry name" value="TRANSCRIPTIONAL REGULATORY PROTEIN"/>
    <property type="match status" value="1"/>
</dbReference>
<dbReference type="PROSITE" id="PS50977">
    <property type="entry name" value="HTH_TETR_2"/>
    <property type="match status" value="1"/>
</dbReference>
<dbReference type="GO" id="GO:0003677">
    <property type="term" value="F:DNA binding"/>
    <property type="evidence" value="ECO:0007669"/>
    <property type="project" value="UniProtKB-UniRule"/>
</dbReference>
<dbReference type="PRINTS" id="PR00455">
    <property type="entry name" value="HTHTETR"/>
</dbReference>
<name>A0A643FXD6_9BURK</name>
<evidence type="ECO:0000256" key="2">
    <source>
        <dbReference type="ARBA" id="ARBA00023125"/>
    </source>
</evidence>
<dbReference type="SUPFAM" id="SSF46689">
    <property type="entry name" value="Homeodomain-like"/>
    <property type="match status" value="1"/>
</dbReference>
<keyword evidence="2 4" id="KW-0238">DNA-binding</keyword>
<keyword evidence="1" id="KW-0805">Transcription regulation</keyword>
<evidence type="ECO:0000256" key="3">
    <source>
        <dbReference type="ARBA" id="ARBA00023163"/>
    </source>
</evidence>
<sequence length="188" mass="20206">MRYSATHKAATRERVLEASGALVKREGFASTGVDQLMGAAGLTGGAFYSHFDSKQALLREVIERELQRSRELLLPDGEGGDGAWLARMLDCYLTMGHVRHPETGCPLPSLGAEIARADVDTRQACEDGMVAMQLELALRLGSGEAAWGVMSQCVGALMLARTVASQDVAREILKGARTMLERAGDSRV</sequence>